<dbReference type="PIRSF" id="PIRSF005644">
    <property type="entry name" value="Hdrgns_mtr_HypE"/>
    <property type="match status" value="1"/>
</dbReference>
<comment type="caution">
    <text evidence="4">The sequence shown here is derived from an EMBL/GenBank/DDBJ whole genome shotgun (WGS) entry which is preliminary data.</text>
</comment>
<dbReference type="InterPro" id="IPR011854">
    <property type="entry name" value="HypE"/>
</dbReference>
<dbReference type="Pfam" id="PF00586">
    <property type="entry name" value="AIRS"/>
    <property type="match status" value="1"/>
</dbReference>
<dbReference type="GO" id="GO:0051604">
    <property type="term" value="P:protein maturation"/>
    <property type="evidence" value="ECO:0007669"/>
    <property type="project" value="TreeGrafter"/>
</dbReference>
<dbReference type="Proteomes" id="UP000885779">
    <property type="component" value="Unassembled WGS sequence"/>
</dbReference>
<dbReference type="PANTHER" id="PTHR30303">
    <property type="entry name" value="HYDROGENASE ISOENZYMES FORMATION PROTEIN HYPE"/>
    <property type="match status" value="1"/>
</dbReference>
<organism evidence="4">
    <name type="scientific">Caldithrix abyssi</name>
    <dbReference type="NCBI Taxonomy" id="187145"/>
    <lineage>
        <taxon>Bacteria</taxon>
        <taxon>Pseudomonadati</taxon>
        <taxon>Calditrichota</taxon>
        <taxon>Calditrichia</taxon>
        <taxon>Calditrichales</taxon>
        <taxon>Calditrichaceae</taxon>
        <taxon>Caldithrix</taxon>
    </lineage>
</organism>
<dbReference type="Gene3D" id="3.90.650.10">
    <property type="entry name" value="PurM-like C-terminal domain"/>
    <property type="match status" value="1"/>
</dbReference>
<dbReference type="AlphaFoldDB" id="A0A7V4U4A8"/>
<dbReference type="SUPFAM" id="SSF55326">
    <property type="entry name" value="PurM N-terminal domain-like"/>
    <property type="match status" value="1"/>
</dbReference>
<dbReference type="Gene3D" id="3.30.1330.10">
    <property type="entry name" value="PurM-like, N-terminal domain"/>
    <property type="match status" value="1"/>
</dbReference>
<evidence type="ECO:0000313" key="4">
    <source>
        <dbReference type="EMBL" id="HGY57147.1"/>
    </source>
</evidence>
<evidence type="ECO:0000259" key="2">
    <source>
        <dbReference type="Pfam" id="PF00586"/>
    </source>
</evidence>
<reference evidence="4" key="1">
    <citation type="journal article" date="2020" name="mSystems">
        <title>Genome- and Community-Level Interaction Insights into Carbon Utilization and Element Cycling Functions of Hydrothermarchaeota in Hydrothermal Sediment.</title>
        <authorList>
            <person name="Zhou Z."/>
            <person name="Liu Y."/>
            <person name="Xu W."/>
            <person name="Pan J."/>
            <person name="Luo Z.H."/>
            <person name="Li M."/>
        </authorList>
    </citation>
    <scope>NUCLEOTIDE SEQUENCE [LARGE SCALE GENOMIC DNA]</scope>
    <source>
        <strain evidence="4">HyVt-577</strain>
    </source>
</reference>
<dbReference type="InterPro" id="IPR010918">
    <property type="entry name" value="PurM-like_C_dom"/>
</dbReference>
<dbReference type="CDD" id="cd02197">
    <property type="entry name" value="HypE"/>
    <property type="match status" value="1"/>
</dbReference>
<dbReference type="NCBIfam" id="TIGR02124">
    <property type="entry name" value="hypE"/>
    <property type="match status" value="1"/>
</dbReference>
<gene>
    <name evidence="4" type="primary">hypE</name>
    <name evidence="4" type="ORF">ENK44_15670</name>
</gene>
<proteinExistence type="inferred from homology"/>
<dbReference type="SUPFAM" id="SSF56042">
    <property type="entry name" value="PurM C-terminal domain-like"/>
    <property type="match status" value="1"/>
</dbReference>
<feature type="domain" description="PurM-like C-terminal" evidence="3">
    <location>
        <begin position="177"/>
        <end position="328"/>
    </location>
</feature>
<dbReference type="InterPro" id="IPR016188">
    <property type="entry name" value="PurM-like_N"/>
</dbReference>
<sequence length="351" mass="37599">MSQITIDSFSCPLPIMDYDTIQLAHGAGGKLSAELIDKVFMPCFGNQILDKMEDQAVLERPEGRLAFTTDSFVVSPVFFPGGNIGELAVNGTVNDICMSGATPLYLSVGFILEEGLPIEELHRIVVSMKAAAEQAGVRIVTGDTKVVNKGSCDKLFINTSGVGVIPEGLEISSRRIRPGDKILLSGTIADHGMAVMTVREGLSFQSAIESDTAALNGMVAAMLETGGQIHAMRDPTRGGVATTLNEWAKTTHLGIRIQQNRLPVRDDVRGACEILGIDPLYVANEGKLLAVAAPEDAEKILLAMRQHPLGKDAVIFGEVVEDHPGKVTMMNPLGVERIIDMPVGEQLPRIC</sequence>
<feature type="domain" description="PurM-like N-terminal" evidence="2">
    <location>
        <begin position="53"/>
        <end position="165"/>
    </location>
</feature>
<accession>A0A7V4U4A8</accession>
<dbReference type="Pfam" id="PF02769">
    <property type="entry name" value="AIRS_C"/>
    <property type="match status" value="1"/>
</dbReference>
<dbReference type="InterPro" id="IPR036676">
    <property type="entry name" value="PurM-like_C_sf"/>
</dbReference>
<dbReference type="EMBL" id="DRQG01000146">
    <property type="protein sequence ID" value="HGY57147.1"/>
    <property type="molecule type" value="Genomic_DNA"/>
</dbReference>
<dbReference type="InterPro" id="IPR036921">
    <property type="entry name" value="PurM-like_N_sf"/>
</dbReference>
<protein>
    <submittedName>
        <fullName evidence="4">Hydrogenase expression/formation protein HypE</fullName>
    </submittedName>
</protein>
<name>A0A7V4U4A8_CALAY</name>
<evidence type="ECO:0000259" key="3">
    <source>
        <dbReference type="Pfam" id="PF02769"/>
    </source>
</evidence>
<dbReference type="PANTHER" id="PTHR30303:SF0">
    <property type="entry name" value="CARBAMOYL DEHYDRATASE HYPE"/>
    <property type="match status" value="1"/>
</dbReference>
<evidence type="ECO:0000256" key="1">
    <source>
        <dbReference type="ARBA" id="ARBA00006243"/>
    </source>
</evidence>
<comment type="similarity">
    <text evidence="1">Belongs to the HypE family.</text>
</comment>